<gene>
    <name evidence="1" type="ORF">NPIL_510621</name>
</gene>
<name>A0A8X6P0J5_NEPPI</name>
<dbReference type="AlphaFoldDB" id="A0A8X6P0J5"/>
<evidence type="ECO:0000313" key="1">
    <source>
        <dbReference type="EMBL" id="GFT43419.1"/>
    </source>
</evidence>
<dbReference type="Proteomes" id="UP000887013">
    <property type="component" value="Unassembled WGS sequence"/>
</dbReference>
<accession>A0A8X6P0J5</accession>
<keyword evidence="2" id="KW-1185">Reference proteome</keyword>
<dbReference type="EMBL" id="BMAW01064112">
    <property type="protein sequence ID" value="GFT43419.1"/>
    <property type="molecule type" value="Genomic_DNA"/>
</dbReference>
<proteinExistence type="predicted"/>
<organism evidence="1 2">
    <name type="scientific">Nephila pilipes</name>
    <name type="common">Giant wood spider</name>
    <name type="synonym">Nephila maculata</name>
    <dbReference type="NCBI Taxonomy" id="299642"/>
    <lineage>
        <taxon>Eukaryota</taxon>
        <taxon>Metazoa</taxon>
        <taxon>Ecdysozoa</taxon>
        <taxon>Arthropoda</taxon>
        <taxon>Chelicerata</taxon>
        <taxon>Arachnida</taxon>
        <taxon>Araneae</taxon>
        <taxon>Araneomorphae</taxon>
        <taxon>Entelegynae</taxon>
        <taxon>Araneoidea</taxon>
        <taxon>Nephilidae</taxon>
        <taxon>Nephila</taxon>
    </lineage>
</organism>
<feature type="non-terminal residue" evidence="1">
    <location>
        <position position="1"/>
    </location>
</feature>
<comment type="caution">
    <text evidence="1">The sequence shown here is derived from an EMBL/GenBank/DDBJ whole genome shotgun (WGS) entry which is preliminary data.</text>
</comment>
<sequence length="156" mass="17181">AADAWQRRQWPLPAGRQQRVLPLLVPVPFLAIKGGEVSLIGFSCAGVVCLKEKNQVPVPWAAKMATAALSGGEVAAFSQMRCVYFSSNGNTTAFGTALACLCRMIQNQEFLDAQIQVAFILLVPKWFNLQMNASGEENLWNSGSDLKYQKFLFPRL</sequence>
<evidence type="ECO:0000313" key="2">
    <source>
        <dbReference type="Proteomes" id="UP000887013"/>
    </source>
</evidence>
<protein>
    <submittedName>
        <fullName evidence="1">Uncharacterized protein</fullName>
    </submittedName>
</protein>
<reference evidence="1" key="1">
    <citation type="submission" date="2020-08" db="EMBL/GenBank/DDBJ databases">
        <title>Multicomponent nature underlies the extraordinary mechanical properties of spider dragline silk.</title>
        <authorList>
            <person name="Kono N."/>
            <person name="Nakamura H."/>
            <person name="Mori M."/>
            <person name="Yoshida Y."/>
            <person name="Ohtoshi R."/>
            <person name="Malay A.D."/>
            <person name="Moran D.A.P."/>
            <person name="Tomita M."/>
            <person name="Numata K."/>
            <person name="Arakawa K."/>
        </authorList>
    </citation>
    <scope>NUCLEOTIDE SEQUENCE</scope>
</reference>